<reference evidence="2" key="1">
    <citation type="journal article" date="2019" name="PLoS Negl. Trop. Dis.">
        <title>Revisiting the worldwide diversity of Leptospira species in the environment.</title>
        <authorList>
            <person name="Vincent A.T."/>
            <person name="Schiettekatte O."/>
            <person name="Bourhy P."/>
            <person name="Veyrier F.J."/>
            <person name="Picardeau M."/>
        </authorList>
    </citation>
    <scope>NUCLEOTIDE SEQUENCE [LARGE SCALE GENOMIC DNA]</scope>
    <source>
        <strain evidence="2">201300427</strain>
    </source>
</reference>
<evidence type="ECO:0000259" key="1">
    <source>
        <dbReference type="Pfam" id="PF19192"/>
    </source>
</evidence>
<keyword evidence="3" id="KW-1185">Reference proteome</keyword>
<gene>
    <name evidence="2" type="ORF">EHS15_10525</name>
</gene>
<proteinExistence type="predicted"/>
<accession>A0A4R9LZC2</accession>
<dbReference type="InterPro" id="IPR043834">
    <property type="entry name" value="REC"/>
</dbReference>
<dbReference type="Pfam" id="PF19192">
    <property type="entry name" value="Response_reg_2"/>
    <property type="match status" value="1"/>
</dbReference>
<name>A0A4R9LZC2_9LEPT</name>
<dbReference type="AlphaFoldDB" id="A0A4R9LZC2"/>
<protein>
    <recommendedName>
        <fullName evidence="1">Response receiver domain-containing protein</fullName>
    </recommendedName>
</protein>
<dbReference type="OrthoDB" id="1100503at2"/>
<comment type="caution">
    <text evidence="2">The sequence shown here is derived from an EMBL/GenBank/DDBJ whole genome shotgun (WGS) entry which is preliminary data.</text>
</comment>
<dbReference type="RefSeq" id="WP_135760532.1">
    <property type="nucleotide sequence ID" value="NZ_RQHW01000037.1"/>
</dbReference>
<evidence type="ECO:0000313" key="3">
    <source>
        <dbReference type="Proteomes" id="UP000298058"/>
    </source>
</evidence>
<dbReference type="EMBL" id="RQHW01000037">
    <property type="protein sequence ID" value="TGN19102.1"/>
    <property type="molecule type" value="Genomic_DNA"/>
</dbReference>
<organism evidence="2 3">
    <name type="scientific">Leptospira idonii</name>
    <dbReference type="NCBI Taxonomy" id="1193500"/>
    <lineage>
        <taxon>Bacteria</taxon>
        <taxon>Pseudomonadati</taxon>
        <taxon>Spirochaetota</taxon>
        <taxon>Spirochaetia</taxon>
        <taxon>Leptospirales</taxon>
        <taxon>Leptospiraceae</taxon>
        <taxon>Leptospira</taxon>
    </lineage>
</organism>
<dbReference type="Proteomes" id="UP000298058">
    <property type="component" value="Unassembled WGS sequence"/>
</dbReference>
<sequence length="487" mass="55130">MMINELKRNIASHYCGSIAIIDDDVLIEDKEDSSLKVGEAFRSLIEKCSEDSILCHLHSFPKEATVTSEQSSSDKAIAAALAVAKKADVVILDWYLGLNDRPEYSLKLLNQLSESDSIRFILVYTGHSPNVEGRLLEIGFKKKENSIRVERPSASESEEPEIAGQVNEGDLPIFVKDNKIFLSFFDKAEMDSSTLIDKIYSMLYSSYPDLLHWAGFELSYRVKELFPKILPKLPVKVDKEIAIQALFKSIPNELSYQISNLILDEVKKSLLLAPVSILQDETLLSIISKEDNERIKNDKAGFLGEMKKAGKALFGNDETKKESAKTKTGLKPDTLLHLNAFIESYALSKSLDRLIQGVILQKEDKYYLSITPLCDLYRLATGGKISFLVGEESKIEKSAEDRYIQVSVISEDRQINLIFDAYNLFQIEASGDHVGYPKLDATELKDYKYVGCLREDIFNRVLHRVWVMRTRVGIDILEIVRVVRHEN</sequence>
<evidence type="ECO:0000313" key="2">
    <source>
        <dbReference type="EMBL" id="TGN19102.1"/>
    </source>
</evidence>
<feature type="domain" description="Response receiver" evidence="1">
    <location>
        <begin position="17"/>
        <end position="127"/>
    </location>
</feature>